<keyword evidence="1" id="KW-0472">Membrane</keyword>
<evidence type="ECO:0000313" key="4">
    <source>
        <dbReference type="Proteomes" id="UP001139365"/>
    </source>
</evidence>
<dbReference type="PROSITE" id="PS51257">
    <property type="entry name" value="PROKAR_LIPOPROTEIN"/>
    <property type="match status" value="1"/>
</dbReference>
<protein>
    <recommendedName>
        <fullName evidence="5">Gram-positive cocci surface proteins LPxTG domain-containing protein</fullName>
    </recommendedName>
</protein>
<keyword evidence="2" id="KW-0732">Signal</keyword>
<evidence type="ECO:0000313" key="3">
    <source>
        <dbReference type="EMBL" id="MCI5755744.1"/>
    </source>
</evidence>
<evidence type="ECO:0008006" key="5">
    <source>
        <dbReference type="Google" id="ProtNLM"/>
    </source>
</evidence>
<sequence length="181" mass="19236">MKKLLYVLVAVIIAVSCFTVAVSADDGRTLTVVSVTEKSITFKYTGAKAGDNNWVGVYTKDASVTPDAQSETSSFYVYLADGDGEYTIEFDKCLYTRDNKDTYAPGSFWRNVENPVLADKQENYKLLWLGGASWYETLAQAALPAASQGGGDNPSTSDGALAVAIVAAAAAGAVVLAKKKH</sequence>
<dbReference type="EMBL" id="JALEMU010000087">
    <property type="protein sequence ID" value="MCI5755744.1"/>
    <property type="molecule type" value="Genomic_DNA"/>
</dbReference>
<evidence type="ECO:0000256" key="1">
    <source>
        <dbReference type="SAM" id="Phobius"/>
    </source>
</evidence>
<keyword evidence="1" id="KW-1133">Transmembrane helix</keyword>
<feature type="chain" id="PRO_5042008732" description="Gram-positive cocci surface proteins LPxTG domain-containing protein" evidence="2">
    <location>
        <begin position="25"/>
        <end position="181"/>
    </location>
</feature>
<dbReference type="AlphaFoldDB" id="A0AAE3K1N0"/>
<evidence type="ECO:0000256" key="2">
    <source>
        <dbReference type="SAM" id="SignalP"/>
    </source>
</evidence>
<name>A0AAE3K1N0_9BACT</name>
<feature type="transmembrane region" description="Helical" evidence="1">
    <location>
        <begin position="159"/>
        <end position="177"/>
    </location>
</feature>
<keyword evidence="1" id="KW-0812">Transmembrane</keyword>
<feature type="signal peptide" evidence="2">
    <location>
        <begin position="1"/>
        <end position="24"/>
    </location>
</feature>
<organism evidence="3 4">
    <name type="scientific">Candidatus Colimorpha enterica</name>
    <dbReference type="NCBI Taxonomy" id="3083063"/>
    <lineage>
        <taxon>Bacteria</taxon>
        <taxon>Pseudomonadati</taxon>
        <taxon>Bacteroidota</taxon>
        <taxon>Bacteroidia</taxon>
        <taxon>Bacteroidales</taxon>
        <taxon>Candidatus Colimorpha</taxon>
    </lineage>
</organism>
<comment type="caution">
    <text evidence="3">The sequence shown here is derived from an EMBL/GenBank/DDBJ whole genome shotgun (WGS) entry which is preliminary data.</text>
</comment>
<proteinExistence type="predicted"/>
<dbReference type="Proteomes" id="UP001139365">
    <property type="component" value="Unassembled WGS sequence"/>
</dbReference>
<accession>A0AAE3K1N0</accession>
<reference evidence="3 4" key="1">
    <citation type="submission" date="2022-03" db="EMBL/GenBank/DDBJ databases">
        <title>Metagenome-assembled genomes from swine fecal metagenomes.</title>
        <authorList>
            <person name="Holman D.B."/>
            <person name="Kommadath A."/>
        </authorList>
    </citation>
    <scope>NUCLEOTIDE SEQUENCE [LARGE SCALE GENOMIC DNA]</scope>
    <source>
        <strain evidence="3">SUG147</strain>
    </source>
</reference>
<gene>
    <name evidence="3" type="ORF">MR241_05565</name>
</gene>